<dbReference type="EMBL" id="QKWP01001505">
    <property type="protein sequence ID" value="RIB08466.1"/>
    <property type="molecule type" value="Genomic_DNA"/>
</dbReference>
<proteinExistence type="predicted"/>
<accession>A0A397UMU4</accession>
<evidence type="ECO:0000313" key="3">
    <source>
        <dbReference type="Proteomes" id="UP000266673"/>
    </source>
</evidence>
<organism evidence="2 3">
    <name type="scientific">Gigaspora rosea</name>
    <dbReference type="NCBI Taxonomy" id="44941"/>
    <lineage>
        <taxon>Eukaryota</taxon>
        <taxon>Fungi</taxon>
        <taxon>Fungi incertae sedis</taxon>
        <taxon>Mucoromycota</taxon>
        <taxon>Glomeromycotina</taxon>
        <taxon>Glomeromycetes</taxon>
        <taxon>Diversisporales</taxon>
        <taxon>Gigasporaceae</taxon>
        <taxon>Gigaspora</taxon>
    </lineage>
</organism>
<keyword evidence="1" id="KW-0175">Coiled coil</keyword>
<protein>
    <recommendedName>
        <fullName evidence="4">DUF4238 domain-containing protein</fullName>
    </recommendedName>
</protein>
<dbReference type="AlphaFoldDB" id="A0A397UMU4"/>
<evidence type="ECO:0008006" key="4">
    <source>
        <dbReference type="Google" id="ProtNLM"/>
    </source>
</evidence>
<name>A0A397UMU4_9GLOM</name>
<gene>
    <name evidence="2" type="ORF">C2G38_2045129</name>
</gene>
<feature type="coiled-coil region" evidence="1">
    <location>
        <begin position="84"/>
        <end position="111"/>
    </location>
</feature>
<evidence type="ECO:0000313" key="2">
    <source>
        <dbReference type="EMBL" id="RIB08466.1"/>
    </source>
</evidence>
<dbReference type="Proteomes" id="UP000266673">
    <property type="component" value="Unassembled WGS sequence"/>
</dbReference>
<dbReference type="Pfam" id="PF14022">
    <property type="entry name" value="DUF4238"/>
    <property type="match status" value="1"/>
</dbReference>
<dbReference type="InterPro" id="IPR025332">
    <property type="entry name" value="DUF4238"/>
</dbReference>
<evidence type="ECO:0000256" key="1">
    <source>
        <dbReference type="SAM" id="Coils"/>
    </source>
</evidence>
<sequence length="758" mass="89752">MEKDQYHHYIPRFILRNFAINNHERIFISNGTFSKKQKQGFKEKNKKDAFLQVYYKNSNQFDTSLVSKTYGNKNMYKDFNHENVMRVEDKLSKLEMQAADVIRNIVNASQKGNQVVLSSTSLDNLRKFLFIMCYRKPHRWSQFINEDFDIYTLAPLKKFMQDYNLQRPREVWLQNIREILDTTHKDFNNNLRIFGSDRRDYLDFMMDRFLVIWQAGENDEFITTSNGFGIFDGMNGFLPFSKGHYAFRYYYVISPKLALVLCSTLLREEFRKCRPHSNFFKDVPHPGIPKLVKINNKDDRNNDGNQPTFIDSILNSLGFKIEECDTLTFPLVKVNSATVHLVNTIILNETKPDEVVSFLSYSNLYKAIVKYHNSKDLDIIKQDHTSLKKKLFIVLNRTHKENLSLRKKLSANYSSNWKECKILQNSNPEGRDQLQNNLTEIPQNSVPDPEVRDNLTEIVQISDTNSEIRDQLRDNLTEIDKLRHNFPNIFQNSDSEERDQLWDNLDYQDLNLLKLLKDEIHKSRMVSPNPVISRWAIQEDVMRKKGLELNRKVNNKGWPNPYEQCLYKGPFNKAKIPAINCRCNSCIVYRKFNAKLNENWMLEYIIKERQRLYKVPETLEPNKNFLIEMYYLKDLESGYEPSYMPLCIQEPNTRALAFFWPKDTSSNFSMGNCASIFNLLHRDWMITEHFVKAKDLFVRYPLPESEKIRISYKLLYKKYLHVYAIGFHESFGDPAKYEFTTTLSDFKRRFQNSDLILS</sequence>
<keyword evidence="3" id="KW-1185">Reference proteome</keyword>
<comment type="caution">
    <text evidence="2">The sequence shown here is derived from an EMBL/GenBank/DDBJ whole genome shotgun (WGS) entry which is preliminary data.</text>
</comment>
<dbReference type="OrthoDB" id="5340163at2759"/>
<dbReference type="STRING" id="44941.A0A397UMU4"/>
<reference evidence="2 3" key="1">
    <citation type="submission" date="2018-06" db="EMBL/GenBank/DDBJ databases">
        <title>Comparative genomics reveals the genomic features of Rhizophagus irregularis, R. cerebriforme, R. diaphanum and Gigaspora rosea, and their symbiotic lifestyle signature.</title>
        <authorList>
            <person name="Morin E."/>
            <person name="San Clemente H."/>
            <person name="Chen E.C.H."/>
            <person name="De La Providencia I."/>
            <person name="Hainaut M."/>
            <person name="Kuo A."/>
            <person name="Kohler A."/>
            <person name="Murat C."/>
            <person name="Tang N."/>
            <person name="Roy S."/>
            <person name="Loubradou J."/>
            <person name="Henrissat B."/>
            <person name="Grigoriev I.V."/>
            <person name="Corradi N."/>
            <person name="Roux C."/>
            <person name="Martin F.M."/>
        </authorList>
    </citation>
    <scope>NUCLEOTIDE SEQUENCE [LARGE SCALE GENOMIC DNA]</scope>
    <source>
        <strain evidence="2 3">DAOM 194757</strain>
    </source>
</reference>